<accession>A0ABD1PL86</accession>
<evidence type="ECO:0000313" key="2">
    <source>
        <dbReference type="EMBL" id="KAL2463346.1"/>
    </source>
</evidence>
<dbReference type="InterPro" id="IPR036770">
    <property type="entry name" value="Ankyrin_rpt-contain_sf"/>
</dbReference>
<dbReference type="SUPFAM" id="SSF48403">
    <property type="entry name" value="Ankyrin repeat"/>
    <property type="match status" value="1"/>
</dbReference>
<gene>
    <name evidence="2" type="ORF">Fot_53002</name>
</gene>
<feature type="region of interest" description="Disordered" evidence="1">
    <location>
        <begin position="338"/>
        <end position="409"/>
    </location>
</feature>
<dbReference type="Proteomes" id="UP001604277">
    <property type="component" value="Unassembled WGS sequence"/>
</dbReference>
<comment type="caution">
    <text evidence="2">The sequence shown here is derived from an EMBL/GenBank/DDBJ whole genome shotgun (WGS) entry which is preliminary data.</text>
</comment>
<feature type="compositionally biased region" description="Polar residues" evidence="1">
    <location>
        <begin position="361"/>
        <end position="389"/>
    </location>
</feature>
<dbReference type="Gene3D" id="1.25.40.20">
    <property type="entry name" value="Ankyrin repeat-containing domain"/>
    <property type="match status" value="1"/>
</dbReference>
<name>A0ABD1PL86_9LAMI</name>
<dbReference type="AlphaFoldDB" id="A0ABD1PL86"/>
<organism evidence="2 3">
    <name type="scientific">Forsythia ovata</name>
    <dbReference type="NCBI Taxonomy" id="205694"/>
    <lineage>
        <taxon>Eukaryota</taxon>
        <taxon>Viridiplantae</taxon>
        <taxon>Streptophyta</taxon>
        <taxon>Embryophyta</taxon>
        <taxon>Tracheophyta</taxon>
        <taxon>Spermatophyta</taxon>
        <taxon>Magnoliopsida</taxon>
        <taxon>eudicotyledons</taxon>
        <taxon>Gunneridae</taxon>
        <taxon>Pentapetalae</taxon>
        <taxon>asterids</taxon>
        <taxon>lamiids</taxon>
        <taxon>Lamiales</taxon>
        <taxon>Oleaceae</taxon>
        <taxon>Forsythieae</taxon>
        <taxon>Forsythia</taxon>
    </lineage>
</organism>
<dbReference type="PANTHER" id="PTHR24121">
    <property type="entry name" value="NO MECHANORECEPTOR POTENTIAL C, ISOFORM D-RELATED"/>
    <property type="match status" value="1"/>
</dbReference>
<keyword evidence="3" id="KW-1185">Reference proteome</keyword>
<sequence>MKGTPIEDPLDSLFDHTMKKEWNKVEEAYKNPLARSAKLTKSEETALHVAVSSYHSKRVSSYYENHIVGMIKSIPEDDAFKILSMKNDKGNTPLHLAATVGWLSICECIALRNRELISTRNLKGETPLFVAAYHGKLEAFIFLHGHYNQKPVQQTDQQNKGQEPDESLCRREDGNTILHSAISGEYLKLAYQIMSYYPKLVNSVNVEGESPMHVLGRKANLFRSSTHFRLHDSIIYRCVFVDKLKKSPSPHKSMYSPRNGVNCPENYKTCIGIFLLFSTPIYKSIRAGLEKHSKQIYKSIRGFWRIRRIQEKKERHSHALQLMNEMIESELRYKYNNTGRKPEHLEPQYSQRVPPPPIPPSTNDQQVVHLNPETNGGRSSSTDQPQNQNEKLKDESKNGSGKYSWFIEL</sequence>
<protein>
    <submittedName>
        <fullName evidence="2">Uncharacterized protein</fullName>
    </submittedName>
</protein>
<evidence type="ECO:0000313" key="3">
    <source>
        <dbReference type="Proteomes" id="UP001604277"/>
    </source>
</evidence>
<evidence type="ECO:0000256" key="1">
    <source>
        <dbReference type="SAM" id="MobiDB-lite"/>
    </source>
</evidence>
<reference evidence="3" key="1">
    <citation type="submission" date="2024-07" db="EMBL/GenBank/DDBJ databases">
        <title>Two chromosome-level genome assemblies of Korean endemic species Abeliophyllum distichum and Forsythia ovata (Oleaceae).</title>
        <authorList>
            <person name="Jang H."/>
        </authorList>
    </citation>
    <scope>NUCLEOTIDE SEQUENCE [LARGE SCALE GENOMIC DNA]</scope>
</reference>
<dbReference type="InterPro" id="IPR002110">
    <property type="entry name" value="Ankyrin_rpt"/>
</dbReference>
<dbReference type="Pfam" id="PF12796">
    <property type="entry name" value="Ank_2"/>
    <property type="match status" value="1"/>
</dbReference>
<dbReference type="SMART" id="SM00248">
    <property type="entry name" value="ANK"/>
    <property type="match status" value="3"/>
</dbReference>
<dbReference type="PANTHER" id="PTHR24121:SF15">
    <property type="entry name" value="ANKYRIN REPEAT PROTEIN"/>
    <property type="match status" value="1"/>
</dbReference>
<dbReference type="EMBL" id="JBFOLJ010000019">
    <property type="protein sequence ID" value="KAL2463346.1"/>
    <property type="molecule type" value="Genomic_DNA"/>
</dbReference>
<proteinExistence type="predicted"/>